<dbReference type="GeneID" id="37034538"/>
<organism evidence="2 3">
    <name type="scientific">Ceraceosorus guamensis</name>
    <dbReference type="NCBI Taxonomy" id="1522189"/>
    <lineage>
        <taxon>Eukaryota</taxon>
        <taxon>Fungi</taxon>
        <taxon>Dikarya</taxon>
        <taxon>Basidiomycota</taxon>
        <taxon>Ustilaginomycotina</taxon>
        <taxon>Exobasidiomycetes</taxon>
        <taxon>Ceraceosorales</taxon>
        <taxon>Ceraceosoraceae</taxon>
        <taxon>Ceraceosorus</taxon>
    </lineage>
</organism>
<dbReference type="Proteomes" id="UP000245783">
    <property type="component" value="Unassembled WGS sequence"/>
</dbReference>
<proteinExistence type="predicted"/>
<feature type="region of interest" description="Disordered" evidence="1">
    <location>
        <begin position="34"/>
        <end position="73"/>
    </location>
</feature>
<reference evidence="2 3" key="1">
    <citation type="journal article" date="2018" name="Mol. Biol. Evol.">
        <title>Broad Genomic Sampling Reveals a Smut Pathogenic Ancestry of the Fungal Clade Ustilaginomycotina.</title>
        <authorList>
            <person name="Kijpornyongpan T."/>
            <person name="Mondo S.J."/>
            <person name="Barry K."/>
            <person name="Sandor L."/>
            <person name="Lee J."/>
            <person name="Lipzen A."/>
            <person name="Pangilinan J."/>
            <person name="LaButti K."/>
            <person name="Hainaut M."/>
            <person name="Henrissat B."/>
            <person name="Grigoriev I.V."/>
            <person name="Spatafora J.W."/>
            <person name="Aime M.C."/>
        </authorList>
    </citation>
    <scope>NUCLEOTIDE SEQUENCE [LARGE SCALE GENOMIC DNA]</scope>
    <source>
        <strain evidence="2 3">MCA 4658</strain>
    </source>
</reference>
<evidence type="ECO:0000313" key="3">
    <source>
        <dbReference type="Proteomes" id="UP000245783"/>
    </source>
</evidence>
<protein>
    <submittedName>
        <fullName evidence="2">Uncharacterized protein</fullName>
    </submittedName>
</protein>
<name>A0A316W8U8_9BASI</name>
<dbReference type="AlphaFoldDB" id="A0A316W8U8"/>
<dbReference type="EMBL" id="KZ819351">
    <property type="protein sequence ID" value="PWN46346.1"/>
    <property type="molecule type" value="Genomic_DNA"/>
</dbReference>
<evidence type="ECO:0000256" key="1">
    <source>
        <dbReference type="SAM" id="MobiDB-lite"/>
    </source>
</evidence>
<evidence type="ECO:0000313" key="2">
    <source>
        <dbReference type="EMBL" id="PWN46346.1"/>
    </source>
</evidence>
<sequence length="175" mass="19202">MPGCLQVLYRYAAPCCVLRMLTSYRAQSEAPRPAVVSGCASDGDGTQQTRERGPERIPPTISTGSLRPASLKSDRPCLIPSPGRVCWHRTLETLANSAEVSDDEPCLPVAPRMHQRRSFEHCSIWPSIELARTWRGGSDRVPFALCGSQAHSQSTDRQCRVSHGTSRANARMLVA</sequence>
<dbReference type="RefSeq" id="XP_025373506.1">
    <property type="nucleotide sequence ID" value="XM_025512668.1"/>
</dbReference>
<gene>
    <name evidence="2" type="ORF">IE81DRAFT_319252</name>
</gene>
<accession>A0A316W8U8</accession>
<keyword evidence="3" id="KW-1185">Reference proteome</keyword>
<dbReference type="InParanoid" id="A0A316W8U8"/>